<dbReference type="Pfam" id="PF05272">
    <property type="entry name" value="VapE-like_dom"/>
    <property type="match status" value="1"/>
</dbReference>
<reference evidence="2 3" key="1">
    <citation type="submission" date="2019-06" db="EMBL/GenBank/DDBJ databases">
        <title>Genomic Encyclopedia of Type Strains, Phase IV (KMG-V): Genome sequencing to study the core and pangenomes of soil and plant-associated prokaryotes.</title>
        <authorList>
            <person name="Whitman W."/>
        </authorList>
    </citation>
    <scope>NUCLEOTIDE SEQUENCE [LARGE SCALE GENOMIC DNA]</scope>
    <source>
        <strain evidence="2 3">BR 11880</strain>
    </source>
</reference>
<proteinExistence type="predicted"/>
<dbReference type="InterPro" id="IPR007936">
    <property type="entry name" value="VapE-like_dom"/>
</dbReference>
<evidence type="ECO:0000259" key="1">
    <source>
        <dbReference type="Pfam" id="PF05272"/>
    </source>
</evidence>
<dbReference type="Proteomes" id="UP000319859">
    <property type="component" value="Unassembled WGS sequence"/>
</dbReference>
<accession>A0A560FLU5</accession>
<evidence type="ECO:0000313" key="3">
    <source>
        <dbReference type="Proteomes" id="UP000319859"/>
    </source>
</evidence>
<gene>
    <name evidence="2" type="ORF">FBZ89_103222</name>
</gene>
<protein>
    <submittedName>
        <fullName evidence="2">Virulence-associated protein E</fullName>
    </submittedName>
</protein>
<dbReference type="AlphaFoldDB" id="A0A560FLU5"/>
<sequence length="418" mass="46733">MAKSNEANHVRALTTVDAFGCTAVYLDDFTGELRLGAAVTLDDLEWPQGALVDDAFVSCVITTMRLRRWSGIKATTVWDTLVRIGRKNRRDPLRDFLMDLTWDGQERLDLWLGMWGGADDTPLNRVIGRKWLCAAVGRVMTPGLKFDSVLLMHGRKGLGKSTALKVMGGEWFAEAPALGLRDGRSNHAMHGAWMAEVPEVDRVVATARDAAAFKAWITKTEDRTKPPYARTFVNIPRRWVLAATTNETEWMHDVGGERRWWPVEVIREVDVEGLRENREQILAEAVAKWRDEALYMDLAETREALTVAMGDLAEDNPLADHVGLWVADETRRAAQEPGGVLGLILRIDDVPQTEGVRISLGSPKARKVVKDALRDLGMVSRRPKVSGVKGPMEWRWPDEITSNRVTGLYPETGGNQPF</sequence>
<evidence type="ECO:0000313" key="2">
    <source>
        <dbReference type="EMBL" id="TWB22599.1"/>
    </source>
</evidence>
<organism evidence="2 3">
    <name type="scientific">Nitrospirillum amazonense</name>
    <dbReference type="NCBI Taxonomy" id="28077"/>
    <lineage>
        <taxon>Bacteria</taxon>
        <taxon>Pseudomonadati</taxon>
        <taxon>Pseudomonadota</taxon>
        <taxon>Alphaproteobacteria</taxon>
        <taxon>Rhodospirillales</taxon>
        <taxon>Azospirillaceae</taxon>
        <taxon>Nitrospirillum</taxon>
    </lineage>
</organism>
<feature type="domain" description="Virulence-associated protein E-like" evidence="1">
    <location>
        <begin position="98"/>
        <end position="303"/>
    </location>
</feature>
<comment type="caution">
    <text evidence="2">The sequence shown here is derived from an EMBL/GenBank/DDBJ whole genome shotgun (WGS) entry which is preliminary data.</text>
</comment>
<dbReference type="PANTHER" id="PTHR34985:SF1">
    <property type="entry name" value="SLR0554 PROTEIN"/>
    <property type="match status" value="1"/>
</dbReference>
<dbReference type="PANTHER" id="PTHR34985">
    <property type="entry name" value="SLR0554 PROTEIN"/>
    <property type="match status" value="1"/>
</dbReference>
<dbReference type="EMBL" id="VITN01000003">
    <property type="protein sequence ID" value="TWB22599.1"/>
    <property type="molecule type" value="Genomic_DNA"/>
</dbReference>
<name>A0A560FLU5_9PROT</name>